<name>F7NH27_9FIRM</name>
<dbReference type="GO" id="GO:0006576">
    <property type="term" value="P:biogenic amine metabolic process"/>
    <property type="evidence" value="ECO:0007669"/>
    <property type="project" value="InterPro"/>
</dbReference>
<dbReference type="eggNOG" id="COG4917">
    <property type="taxonomic scope" value="Bacteria"/>
</dbReference>
<comment type="caution">
    <text evidence="2">The sequence shown here is derived from an EMBL/GenBank/DDBJ whole genome shotgun (WGS) entry which is preliminary data.</text>
</comment>
<keyword evidence="1" id="KW-0547">Nucleotide-binding</keyword>
<comment type="similarity">
    <text evidence="1">Belongs to the EutP/PduV family.</text>
</comment>
<keyword evidence="3" id="KW-1185">Reference proteome</keyword>
<organism evidence="2 3">
    <name type="scientific">Acetonema longum DSM 6540</name>
    <dbReference type="NCBI Taxonomy" id="1009370"/>
    <lineage>
        <taxon>Bacteria</taxon>
        <taxon>Bacillati</taxon>
        <taxon>Bacillota</taxon>
        <taxon>Negativicutes</taxon>
        <taxon>Acetonemataceae</taxon>
        <taxon>Acetonema</taxon>
    </lineage>
</organism>
<protein>
    <submittedName>
        <fullName evidence="2">Ethanolamine utilization protein EutP</fullName>
    </submittedName>
</protein>
<reference evidence="2 3" key="1">
    <citation type="journal article" date="2011" name="EMBO J.">
        <title>Structural diversity of bacterial flagellar motors.</title>
        <authorList>
            <person name="Chen S."/>
            <person name="Beeby M."/>
            <person name="Murphy G.E."/>
            <person name="Leadbetter J.R."/>
            <person name="Hendrixson D.R."/>
            <person name="Briegel A."/>
            <person name="Li Z."/>
            <person name="Shi J."/>
            <person name="Tocheva E.I."/>
            <person name="Muller A."/>
            <person name="Dobro M.J."/>
            <person name="Jensen G.J."/>
        </authorList>
    </citation>
    <scope>NUCLEOTIDE SEQUENCE [LARGE SCALE GENOMIC DNA]</scope>
    <source>
        <strain evidence="2 3">DSM 6540</strain>
    </source>
</reference>
<dbReference type="PIRSF" id="PIRSF036409">
    <property type="entry name" value="EutP_PduV"/>
    <property type="match status" value="1"/>
</dbReference>
<dbReference type="Pfam" id="PF10662">
    <property type="entry name" value="PduV-EutP"/>
    <property type="match status" value="1"/>
</dbReference>
<dbReference type="PANTHER" id="PTHR40453">
    <property type="entry name" value="PROTEIN YOEF"/>
    <property type="match status" value="1"/>
</dbReference>
<dbReference type="PANTHER" id="PTHR40453:SF1">
    <property type="entry name" value="PROTEIN YOEF"/>
    <property type="match status" value="1"/>
</dbReference>
<dbReference type="EMBL" id="AFGF01000050">
    <property type="protein sequence ID" value="EGO64758.1"/>
    <property type="molecule type" value="Genomic_DNA"/>
</dbReference>
<dbReference type="InterPro" id="IPR027417">
    <property type="entry name" value="P-loop_NTPase"/>
</dbReference>
<proteinExistence type="inferred from homology"/>
<dbReference type="Gene3D" id="3.40.50.300">
    <property type="entry name" value="P-loop containing nucleotide triphosphate hydrolases"/>
    <property type="match status" value="1"/>
</dbReference>
<dbReference type="STRING" id="1009370.ALO_06853"/>
<sequence length="148" mass="15963">MGKIMVIGPVGAGKTSLLQALRREAGRAVKTQSLSFFDSAIDTPGEYSQLPRFYPALLVTAMEAAAVLIIQDATARQMSLPPGFAGMFARPVIGAATKIDLPDADPARAKTCLAWAGVREPIFLVSAHTGEGLILLRDYLRERGYHYE</sequence>
<dbReference type="CDD" id="cd00882">
    <property type="entry name" value="Ras_like_GTPase"/>
    <property type="match status" value="1"/>
</dbReference>
<accession>F7NH27</accession>
<evidence type="ECO:0000256" key="1">
    <source>
        <dbReference type="PIRNR" id="PIRNR036409"/>
    </source>
</evidence>
<dbReference type="OrthoDB" id="6179at2"/>
<dbReference type="Proteomes" id="UP000003240">
    <property type="component" value="Unassembled WGS sequence"/>
</dbReference>
<dbReference type="RefSeq" id="WP_004573191.1">
    <property type="nucleotide sequence ID" value="NZ_AFGF01000050.1"/>
</dbReference>
<evidence type="ECO:0000313" key="3">
    <source>
        <dbReference type="Proteomes" id="UP000003240"/>
    </source>
</evidence>
<dbReference type="InterPro" id="IPR012381">
    <property type="entry name" value="EutP_PduV"/>
</dbReference>
<evidence type="ECO:0000313" key="2">
    <source>
        <dbReference type="EMBL" id="EGO64758.1"/>
    </source>
</evidence>
<dbReference type="GO" id="GO:0005524">
    <property type="term" value="F:ATP binding"/>
    <property type="evidence" value="ECO:0007669"/>
    <property type="project" value="UniProtKB-UniRule"/>
</dbReference>
<dbReference type="SUPFAM" id="SSF52540">
    <property type="entry name" value="P-loop containing nucleoside triphosphate hydrolases"/>
    <property type="match status" value="1"/>
</dbReference>
<gene>
    <name evidence="2" type="ORF">ALO_06853</name>
</gene>
<dbReference type="AlphaFoldDB" id="F7NH27"/>